<organism evidence="1 2">
    <name type="scientific">Actinomyces naeslundii (strain ATCC 12104 / DSM 43013 / CCUG 2238 / JCM 8349 / NCTC 10301 / Howell 279)</name>
    <dbReference type="NCBI Taxonomy" id="1115803"/>
    <lineage>
        <taxon>Bacteria</taxon>
        <taxon>Bacillati</taxon>
        <taxon>Actinomycetota</taxon>
        <taxon>Actinomycetes</taxon>
        <taxon>Actinomycetales</taxon>
        <taxon>Actinomycetaceae</taxon>
        <taxon>Actinomyces</taxon>
    </lineage>
</organism>
<protein>
    <submittedName>
        <fullName evidence="1">Uncharacterized protein</fullName>
    </submittedName>
</protein>
<evidence type="ECO:0000313" key="2">
    <source>
        <dbReference type="Proteomes" id="UP000007814"/>
    </source>
</evidence>
<accession>J3JLJ3</accession>
<dbReference type="EMBL" id="ALJK01000003">
    <property type="protein sequence ID" value="EJN86294.1"/>
    <property type="molecule type" value="Genomic_DNA"/>
</dbReference>
<name>J3JLJ3_ACTNH</name>
<comment type="caution">
    <text evidence="1">The sequence shown here is derived from an EMBL/GenBank/DDBJ whole genome shotgun (WGS) entry which is preliminary data.</text>
</comment>
<dbReference type="Proteomes" id="UP000007814">
    <property type="component" value="Unassembled WGS sequence"/>
</dbReference>
<evidence type="ECO:0000313" key="1">
    <source>
        <dbReference type="EMBL" id="EJN86294.1"/>
    </source>
</evidence>
<dbReference type="AlphaFoldDB" id="J3JLJ3"/>
<gene>
    <name evidence="1" type="ORF">HMPREF1129_0456</name>
</gene>
<proteinExistence type="predicted"/>
<sequence>MPMSDGGPGSSQAIAPERIASREVIQAQGPLGQVREVDLVRMAPSPSNPGGRRPGEGGTWFLDAARLLAVPPDPIRPPRKRFGEAAMAWVRS</sequence>
<dbReference type="PATRIC" id="fig|1115803.3.peg.10"/>
<reference evidence="1 2" key="1">
    <citation type="submission" date="2012-07" db="EMBL/GenBank/DDBJ databases">
        <authorList>
            <person name="Durkin A.S."/>
            <person name="McCorrison J."/>
            <person name="Torralba M."/>
            <person name="Gillis M."/>
            <person name="Methe B."/>
            <person name="Sutton G."/>
            <person name="Nelson K.E."/>
        </authorList>
    </citation>
    <scope>NUCLEOTIDE SEQUENCE [LARGE SCALE GENOMIC DNA]</scope>
    <source>
        <strain evidence="2">ATCC 12104 / DSM 43013 / CCUG 2238 / JCM 8349 / NCTC 10301 / Howell 279</strain>
    </source>
</reference>